<accession>A0ACC1X4N0</accession>
<dbReference type="Proteomes" id="UP001164539">
    <property type="component" value="Chromosome 11"/>
</dbReference>
<organism evidence="1 2">
    <name type="scientific">Melia azedarach</name>
    <name type="common">Chinaberry tree</name>
    <dbReference type="NCBI Taxonomy" id="155640"/>
    <lineage>
        <taxon>Eukaryota</taxon>
        <taxon>Viridiplantae</taxon>
        <taxon>Streptophyta</taxon>
        <taxon>Embryophyta</taxon>
        <taxon>Tracheophyta</taxon>
        <taxon>Spermatophyta</taxon>
        <taxon>Magnoliopsida</taxon>
        <taxon>eudicotyledons</taxon>
        <taxon>Gunneridae</taxon>
        <taxon>Pentapetalae</taxon>
        <taxon>rosids</taxon>
        <taxon>malvids</taxon>
        <taxon>Sapindales</taxon>
        <taxon>Meliaceae</taxon>
        <taxon>Melia</taxon>
    </lineage>
</organism>
<dbReference type="EMBL" id="CM051404">
    <property type="protein sequence ID" value="KAJ4706269.1"/>
    <property type="molecule type" value="Genomic_DNA"/>
</dbReference>
<sequence>MEKHRGKMVCEFANNDQKKLEEAYAQVMELAKFARECYEDNEERRVAKFNDEEFTKMMFLDGCFVVQFIYCCTRTHKQDGNQDDDQPNSTILQKLMMLKFQNDKETWETKLGNFIEKTLGPRHNYSKQRQAKPQQDHQQTIVNMENEPEPAHLLAYTQTKLIGKEKLVDKSTERKSSSCWSSFLSAMDCNLWGICCKPSKSHPSSWSSYRSAMELKLVGINFKPSKSHQLRSVEFRELILRDELYLPPMTVDDSTKSLLLNMVAYEACADSPSDFVVTSYICFLDSLIDHAADVKELRSKSILHNFLGSDEHVAILFNEIADNLVPNGEIYPDINKKIEKHYKGTGWLSFGILISPALGPLLHFLEPYLPSSSVLFRLTKQCFPQVLLLLLINNHTQLNPPHN</sequence>
<name>A0ACC1X4N0_MELAZ</name>
<protein>
    <submittedName>
        <fullName evidence="1">Uncharacterized protein</fullName>
    </submittedName>
</protein>
<keyword evidence="2" id="KW-1185">Reference proteome</keyword>
<evidence type="ECO:0000313" key="2">
    <source>
        <dbReference type="Proteomes" id="UP001164539"/>
    </source>
</evidence>
<evidence type="ECO:0000313" key="1">
    <source>
        <dbReference type="EMBL" id="KAJ4706269.1"/>
    </source>
</evidence>
<gene>
    <name evidence="1" type="ORF">OWV82_019942</name>
</gene>
<reference evidence="1 2" key="1">
    <citation type="journal article" date="2023" name="Science">
        <title>Complex scaffold remodeling in plant triterpene biosynthesis.</title>
        <authorList>
            <person name="De La Pena R."/>
            <person name="Hodgson H."/>
            <person name="Liu J.C."/>
            <person name="Stephenson M.J."/>
            <person name="Martin A.C."/>
            <person name="Owen C."/>
            <person name="Harkess A."/>
            <person name="Leebens-Mack J."/>
            <person name="Jimenez L.E."/>
            <person name="Osbourn A."/>
            <person name="Sattely E.S."/>
        </authorList>
    </citation>
    <scope>NUCLEOTIDE SEQUENCE [LARGE SCALE GENOMIC DNA]</scope>
    <source>
        <strain evidence="2">cv. JPN11</strain>
        <tissue evidence="1">Leaf</tissue>
    </source>
</reference>
<proteinExistence type="predicted"/>
<comment type="caution">
    <text evidence="1">The sequence shown here is derived from an EMBL/GenBank/DDBJ whole genome shotgun (WGS) entry which is preliminary data.</text>
</comment>